<dbReference type="EMBL" id="LN609399">
    <property type="protein sequence ID" value="CEF60567.1"/>
    <property type="molecule type" value="Genomic_DNA"/>
</dbReference>
<name>A0A090KXG0_STRRB</name>
<evidence type="ECO:0000256" key="6">
    <source>
        <dbReference type="ARBA" id="ARBA00023288"/>
    </source>
</evidence>
<dbReference type="PRINTS" id="PR00449">
    <property type="entry name" value="RASTRNSFRMNG"/>
</dbReference>
<evidence type="ECO:0000256" key="4">
    <source>
        <dbReference type="ARBA" id="ARBA00023134"/>
    </source>
</evidence>
<dbReference type="PROSITE" id="PS51420">
    <property type="entry name" value="RHO"/>
    <property type="match status" value="1"/>
</dbReference>
<dbReference type="WormBase" id="SRAE_X000230300">
    <property type="protein sequence ID" value="SRP08549"/>
    <property type="gene ID" value="WBGene00267886"/>
</dbReference>
<dbReference type="InterPro" id="IPR001806">
    <property type="entry name" value="Small_GTPase"/>
</dbReference>
<evidence type="ECO:0000313" key="10">
    <source>
        <dbReference type="WBParaSite" id="SRAE_X000230300.1"/>
    </source>
</evidence>
<evidence type="ECO:0000313" key="8">
    <source>
        <dbReference type="EMBL" id="CEF60567.1"/>
    </source>
</evidence>
<protein>
    <submittedName>
        <fullName evidence="8 10">Uncharacterized protein</fullName>
    </submittedName>
</protein>
<dbReference type="InterPro" id="IPR027417">
    <property type="entry name" value="P-loop_NTPase"/>
</dbReference>
<comment type="similarity">
    <text evidence="2">Belongs to the small GTPase superfamily. Rab family.</text>
</comment>
<evidence type="ECO:0000313" key="9">
    <source>
        <dbReference type="Proteomes" id="UP000035682"/>
    </source>
</evidence>
<keyword evidence="9" id="KW-1185">Reference proteome</keyword>
<gene>
    <name evidence="8 10 11" type="ORF">SRAE_X000230300</name>
</gene>
<dbReference type="SUPFAM" id="SSF52540">
    <property type="entry name" value="P-loop containing nucleoside triphosphate hydrolases"/>
    <property type="match status" value="1"/>
</dbReference>
<dbReference type="InterPro" id="IPR005225">
    <property type="entry name" value="Small_GTP-bd"/>
</dbReference>
<dbReference type="GO" id="GO:0003924">
    <property type="term" value="F:GTPase activity"/>
    <property type="evidence" value="ECO:0007669"/>
    <property type="project" value="InterPro"/>
</dbReference>
<dbReference type="SMART" id="SM00175">
    <property type="entry name" value="RAB"/>
    <property type="match status" value="1"/>
</dbReference>
<dbReference type="FunFam" id="3.40.50.300:FF:000586">
    <property type="entry name" value="Rab family GTPase"/>
    <property type="match status" value="1"/>
</dbReference>
<dbReference type="Proteomes" id="UP000035682">
    <property type="component" value="Unplaced"/>
</dbReference>
<evidence type="ECO:0000256" key="7">
    <source>
        <dbReference type="ARBA" id="ARBA00023289"/>
    </source>
</evidence>
<comment type="subcellular location">
    <subcellularLocation>
        <location evidence="1">Endomembrane system</location>
    </subcellularLocation>
</comment>
<proteinExistence type="inferred from homology"/>
<dbReference type="AlphaFoldDB" id="A0A090KXG0"/>
<reference evidence="10" key="3">
    <citation type="submission" date="2020-12" db="UniProtKB">
        <authorList>
            <consortium name="WormBaseParasite"/>
        </authorList>
    </citation>
    <scope>IDENTIFICATION</scope>
</reference>
<evidence type="ECO:0000313" key="11">
    <source>
        <dbReference type="WormBase" id="SRAE_X000230300"/>
    </source>
</evidence>
<keyword evidence="3" id="KW-0547">Nucleotide-binding</keyword>
<evidence type="ECO:0000256" key="5">
    <source>
        <dbReference type="ARBA" id="ARBA00023136"/>
    </source>
</evidence>
<dbReference type="PROSITE" id="PS51421">
    <property type="entry name" value="RAS"/>
    <property type="match status" value="1"/>
</dbReference>
<dbReference type="GO" id="GO:0012505">
    <property type="term" value="C:endomembrane system"/>
    <property type="evidence" value="ECO:0007669"/>
    <property type="project" value="UniProtKB-SubCell"/>
</dbReference>
<reference evidence="9" key="2">
    <citation type="submission" date="2014-09" db="EMBL/GenBank/DDBJ databases">
        <authorList>
            <person name="Martin A.A."/>
        </authorList>
    </citation>
    <scope>NUCLEOTIDE SEQUENCE</scope>
    <source>
        <strain evidence="9">ED321</strain>
    </source>
</reference>
<dbReference type="PANTHER" id="PTHR47980">
    <property type="entry name" value="LD44762P"/>
    <property type="match status" value="1"/>
</dbReference>
<dbReference type="PROSITE" id="PS51419">
    <property type="entry name" value="RAB"/>
    <property type="match status" value="1"/>
</dbReference>
<dbReference type="NCBIfam" id="TIGR00231">
    <property type="entry name" value="small_GTP"/>
    <property type="match status" value="1"/>
</dbReference>
<dbReference type="OMA" id="SAHGVMC"/>
<dbReference type="RefSeq" id="XP_024499776.1">
    <property type="nucleotide sequence ID" value="XM_024645500.1"/>
</dbReference>
<keyword evidence="6" id="KW-0449">Lipoprotein</keyword>
<dbReference type="CDD" id="cd00154">
    <property type="entry name" value="Rab"/>
    <property type="match status" value="1"/>
</dbReference>
<dbReference type="SMART" id="SM00173">
    <property type="entry name" value="RAS"/>
    <property type="match status" value="1"/>
</dbReference>
<dbReference type="Gene3D" id="3.40.50.300">
    <property type="entry name" value="P-loop containing nucleotide triphosphate hydrolases"/>
    <property type="match status" value="1"/>
</dbReference>
<sequence>MSYNYLFKIVVVGDHNCGKSCILLRFAENSFRNDHISTLGVDFKLKTIKLGSDKVRLELWDTAGMERYRTIYNSYYHSAHGIMCVFDLTNEKSFENIENYWLKQIRTHAPPNAVIVLVGNKADLENERKVDFDRAENFAKKTGISLYEVSAKTGINCEEAFMDLANHMKERLINTNINEDSDDSDGYSGAFHVDGVIINDKSSGSAFSNATSNCCSGSNKPSPTFV</sequence>
<dbReference type="CTD" id="36385380"/>
<dbReference type="Pfam" id="PF00071">
    <property type="entry name" value="Ras"/>
    <property type="match status" value="1"/>
</dbReference>
<dbReference type="WBParaSite" id="SRAE_X000230300.1">
    <property type="protein sequence ID" value="SRAE_X000230300.1"/>
    <property type="gene ID" value="WBGene00267886"/>
</dbReference>
<keyword evidence="4" id="KW-0342">GTP-binding</keyword>
<evidence type="ECO:0000256" key="3">
    <source>
        <dbReference type="ARBA" id="ARBA00022741"/>
    </source>
</evidence>
<evidence type="ECO:0000256" key="1">
    <source>
        <dbReference type="ARBA" id="ARBA00004308"/>
    </source>
</evidence>
<organism evidence="8">
    <name type="scientific">Strongyloides ratti</name>
    <name type="common">Parasitic roundworm</name>
    <dbReference type="NCBI Taxonomy" id="34506"/>
    <lineage>
        <taxon>Eukaryota</taxon>
        <taxon>Metazoa</taxon>
        <taxon>Ecdysozoa</taxon>
        <taxon>Nematoda</taxon>
        <taxon>Chromadorea</taxon>
        <taxon>Rhabditida</taxon>
        <taxon>Tylenchina</taxon>
        <taxon>Panagrolaimomorpha</taxon>
        <taxon>Strongyloidoidea</taxon>
        <taxon>Strongyloididae</taxon>
        <taxon>Strongyloides</taxon>
    </lineage>
</organism>
<evidence type="ECO:0000256" key="2">
    <source>
        <dbReference type="ARBA" id="ARBA00006270"/>
    </source>
</evidence>
<dbReference type="SMART" id="SM00174">
    <property type="entry name" value="RHO"/>
    <property type="match status" value="1"/>
</dbReference>
<keyword evidence="7" id="KW-0636">Prenylation</keyword>
<keyword evidence="5" id="KW-0472">Membrane</keyword>
<reference evidence="8" key="1">
    <citation type="submission" date="2014-09" db="EMBL/GenBank/DDBJ databases">
        <authorList>
            <person name="Aslett A.Martin."/>
        </authorList>
    </citation>
    <scope>NUCLEOTIDE SEQUENCE</scope>
    <source>
        <strain evidence="8">ED321 Heterogonic</strain>
    </source>
</reference>
<dbReference type="GO" id="GO:0005525">
    <property type="term" value="F:GTP binding"/>
    <property type="evidence" value="ECO:0007669"/>
    <property type="project" value="UniProtKB-KW"/>
</dbReference>
<accession>A0A090KXG0</accession>
<dbReference type="OrthoDB" id="9989112at2759"/>
<dbReference type="SMART" id="SM00176">
    <property type="entry name" value="RAN"/>
    <property type="match status" value="1"/>
</dbReference>
<dbReference type="GeneID" id="36385380"/>
<dbReference type="InterPro" id="IPR050305">
    <property type="entry name" value="Small_GTPase_Rab"/>
</dbReference>